<evidence type="ECO:0000256" key="9">
    <source>
        <dbReference type="ARBA" id="ARBA00022833"/>
    </source>
</evidence>
<dbReference type="GO" id="GO:0000325">
    <property type="term" value="C:plant-type vacuole"/>
    <property type="evidence" value="ECO:0007669"/>
    <property type="project" value="TreeGrafter"/>
</dbReference>
<keyword evidence="9" id="KW-0862">Zinc</keyword>
<reference evidence="16" key="1">
    <citation type="submission" date="2020-02" db="EMBL/GenBank/DDBJ databases">
        <authorList>
            <person name="Scholz U."/>
            <person name="Mascher M."/>
            <person name="Fiebig A."/>
        </authorList>
    </citation>
    <scope>NUCLEOTIDE SEQUENCE</scope>
</reference>
<dbReference type="EMBL" id="LR746281">
    <property type="protein sequence ID" value="CAA7410881.1"/>
    <property type="molecule type" value="Genomic_DNA"/>
</dbReference>
<evidence type="ECO:0000256" key="3">
    <source>
        <dbReference type="ARBA" id="ARBA00012483"/>
    </source>
</evidence>
<comment type="subcellular location">
    <subcellularLocation>
        <location evidence="2">Membrane</location>
        <topology evidence="2">Multi-pass membrane protein</topology>
    </subcellularLocation>
</comment>
<accession>A0A7I8LLC3</accession>
<dbReference type="GO" id="GO:0016567">
    <property type="term" value="P:protein ubiquitination"/>
    <property type="evidence" value="ECO:0007669"/>
    <property type="project" value="TreeGrafter"/>
</dbReference>
<evidence type="ECO:0000256" key="10">
    <source>
        <dbReference type="ARBA" id="ARBA00022989"/>
    </source>
</evidence>
<keyword evidence="17" id="KW-1185">Reference proteome</keyword>
<organism evidence="16 17">
    <name type="scientific">Spirodela intermedia</name>
    <name type="common">Intermediate duckweed</name>
    <dbReference type="NCBI Taxonomy" id="51605"/>
    <lineage>
        <taxon>Eukaryota</taxon>
        <taxon>Viridiplantae</taxon>
        <taxon>Streptophyta</taxon>
        <taxon>Embryophyta</taxon>
        <taxon>Tracheophyta</taxon>
        <taxon>Spermatophyta</taxon>
        <taxon>Magnoliopsida</taxon>
        <taxon>Liliopsida</taxon>
        <taxon>Araceae</taxon>
        <taxon>Lemnoideae</taxon>
        <taxon>Spirodela</taxon>
    </lineage>
</organism>
<evidence type="ECO:0000256" key="12">
    <source>
        <dbReference type="PROSITE-ProRule" id="PRU00175"/>
    </source>
</evidence>
<evidence type="ECO:0000256" key="2">
    <source>
        <dbReference type="ARBA" id="ARBA00004141"/>
    </source>
</evidence>
<dbReference type="SMART" id="SM00184">
    <property type="entry name" value="RING"/>
    <property type="match status" value="1"/>
</dbReference>
<keyword evidence="11 14" id="KW-0472">Membrane</keyword>
<dbReference type="GO" id="GO:0061630">
    <property type="term" value="F:ubiquitin protein ligase activity"/>
    <property type="evidence" value="ECO:0007669"/>
    <property type="project" value="UniProtKB-EC"/>
</dbReference>
<dbReference type="PROSITE" id="PS50089">
    <property type="entry name" value="ZF_RING_2"/>
    <property type="match status" value="1"/>
</dbReference>
<evidence type="ECO:0000256" key="4">
    <source>
        <dbReference type="ARBA" id="ARBA00022679"/>
    </source>
</evidence>
<evidence type="ECO:0000256" key="7">
    <source>
        <dbReference type="ARBA" id="ARBA00022771"/>
    </source>
</evidence>
<dbReference type="Pfam" id="PF13639">
    <property type="entry name" value="zf-RING_2"/>
    <property type="match status" value="1"/>
</dbReference>
<dbReference type="PANTHER" id="PTHR45977">
    <property type="entry name" value="TARGET OF ERK KINASE MPK-1"/>
    <property type="match status" value="1"/>
</dbReference>
<evidence type="ECO:0000256" key="6">
    <source>
        <dbReference type="ARBA" id="ARBA00022723"/>
    </source>
</evidence>
<evidence type="ECO:0000256" key="13">
    <source>
        <dbReference type="SAM" id="MobiDB-lite"/>
    </source>
</evidence>
<keyword evidence="10 14" id="KW-1133">Transmembrane helix</keyword>
<dbReference type="OrthoDB" id="8062037at2759"/>
<evidence type="ECO:0000313" key="16">
    <source>
        <dbReference type="EMBL" id="CAA7410881.1"/>
    </source>
</evidence>
<dbReference type="SUPFAM" id="SSF57850">
    <property type="entry name" value="RING/U-box"/>
    <property type="match status" value="1"/>
</dbReference>
<evidence type="ECO:0000256" key="5">
    <source>
        <dbReference type="ARBA" id="ARBA00022692"/>
    </source>
</evidence>
<evidence type="ECO:0000256" key="1">
    <source>
        <dbReference type="ARBA" id="ARBA00000900"/>
    </source>
</evidence>
<evidence type="ECO:0000256" key="8">
    <source>
        <dbReference type="ARBA" id="ARBA00022786"/>
    </source>
</evidence>
<feature type="region of interest" description="Disordered" evidence="13">
    <location>
        <begin position="1"/>
        <end position="31"/>
    </location>
</feature>
<keyword evidence="8" id="KW-0833">Ubl conjugation pathway</keyword>
<evidence type="ECO:0000313" key="17">
    <source>
        <dbReference type="Proteomes" id="UP000663760"/>
    </source>
</evidence>
<dbReference type="GO" id="GO:0008270">
    <property type="term" value="F:zinc ion binding"/>
    <property type="evidence" value="ECO:0007669"/>
    <property type="project" value="UniProtKB-KW"/>
</dbReference>
<dbReference type="InterPro" id="IPR013083">
    <property type="entry name" value="Znf_RING/FYVE/PHD"/>
</dbReference>
<feature type="transmembrane region" description="Helical" evidence="14">
    <location>
        <begin position="160"/>
        <end position="186"/>
    </location>
</feature>
<keyword evidence="6" id="KW-0479">Metal-binding</keyword>
<name>A0A7I8LLC3_SPIIN</name>
<sequence>MRRRRRPGPVSSRRLMPEASQNMRETEMEERHTTLSVPKNLLLHVFWNTEGSVSIVSCSSSNKIRFSIRGKFRENRTSKISYFICLFINHLVEDILEIRKKNKNKITKHLEPIRKIWPFVRWISVLCLSAGGQDLTHDTPCYTGLPNAFAFLVSLRFLELCIVFLAFDIFYLVFFVALACLFGIAVSCYSPSTVASSYAMPDQGGATDEAIRLLPRYKFRAPRGAREGPLGGVMTESGGGGAPTAEHHLSPDHAVCCVCRSAYEYGAVIRRLPCGHRFHGACIDEWLQMKAACPHRRNELARGSAGATTLCRGP</sequence>
<evidence type="ECO:0000256" key="11">
    <source>
        <dbReference type="ARBA" id="ARBA00023136"/>
    </source>
</evidence>
<evidence type="ECO:0000256" key="14">
    <source>
        <dbReference type="SAM" id="Phobius"/>
    </source>
</evidence>
<dbReference type="GO" id="GO:0006511">
    <property type="term" value="P:ubiquitin-dependent protein catabolic process"/>
    <property type="evidence" value="ECO:0007669"/>
    <property type="project" value="TreeGrafter"/>
</dbReference>
<dbReference type="Proteomes" id="UP000663760">
    <property type="component" value="Chromosome 18"/>
</dbReference>
<evidence type="ECO:0000259" key="15">
    <source>
        <dbReference type="PROSITE" id="PS50089"/>
    </source>
</evidence>
<dbReference type="GO" id="GO:0016020">
    <property type="term" value="C:membrane"/>
    <property type="evidence" value="ECO:0007669"/>
    <property type="project" value="UniProtKB-SubCell"/>
</dbReference>
<dbReference type="Gene3D" id="3.30.40.10">
    <property type="entry name" value="Zinc/RING finger domain, C3HC4 (zinc finger)"/>
    <property type="match status" value="1"/>
</dbReference>
<proteinExistence type="predicted"/>
<comment type="catalytic activity">
    <reaction evidence="1">
        <text>S-ubiquitinyl-[E2 ubiquitin-conjugating enzyme]-L-cysteine + [acceptor protein]-L-lysine = [E2 ubiquitin-conjugating enzyme]-L-cysteine + N(6)-ubiquitinyl-[acceptor protein]-L-lysine.</text>
        <dbReference type="EC" id="2.3.2.27"/>
    </reaction>
</comment>
<keyword evidence="7 12" id="KW-0863">Zinc-finger</keyword>
<dbReference type="AlphaFoldDB" id="A0A7I8LLC3"/>
<dbReference type="InterPro" id="IPR001841">
    <property type="entry name" value="Znf_RING"/>
</dbReference>
<gene>
    <name evidence="16" type="ORF">SI8410_18021559</name>
</gene>
<protein>
    <recommendedName>
        <fullName evidence="3">RING-type E3 ubiquitin transferase</fullName>
        <ecNumber evidence="3">2.3.2.27</ecNumber>
    </recommendedName>
</protein>
<keyword evidence="5 14" id="KW-0812">Transmembrane</keyword>
<keyword evidence="4" id="KW-0808">Transferase</keyword>
<dbReference type="EC" id="2.3.2.27" evidence="3"/>
<dbReference type="PANTHER" id="PTHR45977:SF28">
    <property type="entry name" value="OS02G0674700 PROTEIN"/>
    <property type="match status" value="1"/>
</dbReference>
<feature type="domain" description="RING-type" evidence="15">
    <location>
        <begin position="256"/>
        <end position="297"/>
    </location>
</feature>